<proteinExistence type="predicted"/>
<dbReference type="EMBL" id="LAZR01002870">
    <property type="protein sequence ID" value="KKN24625.1"/>
    <property type="molecule type" value="Genomic_DNA"/>
</dbReference>
<reference evidence="1" key="1">
    <citation type="journal article" date="2015" name="Nature">
        <title>Complex archaea that bridge the gap between prokaryotes and eukaryotes.</title>
        <authorList>
            <person name="Spang A."/>
            <person name="Saw J.H."/>
            <person name="Jorgensen S.L."/>
            <person name="Zaremba-Niedzwiedzka K."/>
            <person name="Martijn J."/>
            <person name="Lind A.E."/>
            <person name="van Eijk R."/>
            <person name="Schleper C."/>
            <person name="Guy L."/>
            <person name="Ettema T.J."/>
        </authorList>
    </citation>
    <scope>NUCLEOTIDE SEQUENCE</scope>
</reference>
<comment type="caution">
    <text evidence="1">The sequence shown here is derived from an EMBL/GenBank/DDBJ whole genome shotgun (WGS) entry which is preliminary data.</text>
</comment>
<accession>A0A0F9NYP1</accession>
<protein>
    <submittedName>
        <fullName evidence="1">Uncharacterized protein</fullName>
    </submittedName>
</protein>
<organism evidence="1">
    <name type="scientific">marine sediment metagenome</name>
    <dbReference type="NCBI Taxonomy" id="412755"/>
    <lineage>
        <taxon>unclassified sequences</taxon>
        <taxon>metagenomes</taxon>
        <taxon>ecological metagenomes</taxon>
    </lineage>
</organism>
<evidence type="ECO:0000313" key="1">
    <source>
        <dbReference type="EMBL" id="KKN24625.1"/>
    </source>
</evidence>
<sequence>MTLTAEIVPPKPDGRTLANLPPWTLCEVDFGATFRSQARYRDGLDKVWVVSEGIPRYASDEPSAYPIVRIIGCLVFTKKDGKLTVEIVPFEEPKRTLEDLEPWEFAWCNHPTVGRVLRCRNEDYRVLELSADGVPVGVCAASPSEYIVDRIEGQLRFTVEGEKGTGDGT</sequence>
<name>A0A0F9NYP1_9ZZZZ</name>
<dbReference type="AlphaFoldDB" id="A0A0F9NYP1"/>
<gene>
    <name evidence="1" type="ORF">LCGC14_0893090</name>
</gene>